<evidence type="ECO:0000313" key="9">
    <source>
        <dbReference type="EMBL" id="CAF3790927.1"/>
    </source>
</evidence>
<dbReference type="Proteomes" id="UP000677228">
    <property type="component" value="Unassembled WGS sequence"/>
</dbReference>
<dbReference type="EMBL" id="CAJOBA010007043">
    <property type="protein sequence ID" value="CAF3790927.1"/>
    <property type="molecule type" value="Genomic_DNA"/>
</dbReference>
<feature type="transmembrane region" description="Helical" evidence="7">
    <location>
        <begin position="164"/>
        <end position="187"/>
    </location>
</feature>
<dbReference type="AlphaFoldDB" id="A0A8S2DQ20"/>
<protein>
    <recommendedName>
        <fullName evidence="11">UNC93-like protein</fullName>
    </recommendedName>
</protein>
<dbReference type="InterPro" id="IPR010291">
    <property type="entry name" value="Ion_channel_UNC-93"/>
</dbReference>
<dbReference type="Pfam" id="PF05978">
    <property type="entry name" value="UNC-93"/>
    <property type="match status" value="1"/>
</dbReference>
<evidence type="ECO:0000256" key="5">
    <source>
        <dbReference type="ARBA" id="ARBA00023136"/>
    </source>
</evidence>
<gene>
    <name evidence="8" type="ORF">OVA965_LOCUS15568</name>
    <name evidence="9" type="ORF">TMI583_LOCUS15576</name>
</gene>
<dbReference type="InterPro" id="IPR051951">
    <property type="entry name" value="UNC-93_regulatory"/>
</dbReference>
<comment type="similarity">
    <text evidence="2">Belongs to the unc-93 family.</text>
</comment>
<evidence type="ECO:0000256" key="4">
    <source>
        <dbReference type="ARBA" id="ARBA00022989"/>
    </source>
</evidence>
<evidence type="ECO:0000313" key="8">
    <source>
        <dbReference type="EMBL" id="CAF1022375.1"/>
    </source>
</evidence>
<feature type="transmembrane region" description="Helical" evidence="7">
    <location>
        <begin position="65"/>
        <end position="84"/>
    </location>
</feature>
<dbReference type="PANTHER" id="PTHR19444:SF13">
    <property type="entry name" value="PROTEIN UNC-93 HOMOLOG A"/>
    <property type="match status" value="1"/>
</dbReference>
<feature type="compositionally biased region" description="Low complexity" evidence="6">
    <location>
        <begin position="8"/>
        <end position="18"/>
    </location>
</feature>
<dbReference type="Gene3D" id="1.20.1250.20">
    <property type="entry name" value="MFS general substrate transporter like domains"/>
    <property type="match status" value="2"/>
</dbReference>
<comment type="caution">
    <text evidence="8">The sequence shown here is derived from an EMBL/GenBank/DDBJ whole genome shotgun (WGS) entry which is preliminary data.</text>
</comment>
<feature type="transmembrane region" description="Helical" evidence="7">
    <location>
        <begin position="34"/>
        <end position="53"/>
    </location>
</feature>
<feature type="transmembrane region" description="Helical" evidence="7">
    <location>
        <begin position="96"/>
        <end position="114"/>
    </location>
</feature>
<evidence type="ECO:0000256" key="1">
    <source>
        <dbReference type="ARBA" id="ARBA00004141"/>
    </source>
</evidence>
<feature type="transmembrane region" description="Helical" evidence="7">
    <location>
        <begin position="339"/>
        <end position="361"/>
    </location>
</feature>
<feature type="transmembrane region" description="Helical" evidence="7">
    <location>
        <begin position="408"/>
        <end position="431"/>
    </location>
</feature>
<keyword evidence="5 7" id="KW-0472">Membrane</keyword>
<organism evidence="8 10">
    <name type="scientific">Didymodactylos carnosus</name>
    <dbReference type="NCBI Taxonomy" id="1234261"/>
    <lineage>
        <taxon>Eukaryota</taxon>
        <taxon>Metazoa</taxon>
        <taxon>Spiralia</taxon>
        <taxon>Gnathifera</taxon>
        <taxon>Rotifera</taxon>
        <taxon>Eurotatoria</taxon>
        <taxon>Bdelloidea</taxon>
        <taxon>Philodinida</taxon>
        <taxon>Philodinidae</taxon>
        <taxon>Didymodactylos</taxon>
    </lineage>
</organism>
<feature type="region of interest" description="Disordered" evidence="6">
    <location>
        <begin position="1"/>
        <end position="27"/>
    </location>
</feature>
<dbReference type="InterPro" id="IPR036259">
    <property type="entry name" value="MFS_trans_sf"/>
</dbReference>
<keyword evidence="4 7" id="KW-1133">Transmembrane helix</keyword>
<sequence length="456" mass="51682">MSDERSNDNNNTDKSSSNESDDNKQAKSRRAKKNFIVICLTFILIYTPYNAVTNLQSSINIDKNIGLYSLAVISVCSVVSCLFLTHPFISIFGYKWSIFISQVGFLLFIVANIYPKASFMFPASVLCGLLRAGFWTSQSAFVTDISTHQKTDEHEDKKAIVNKYFGIFFSTFQTTQIWGNLVSYLILAQTGNNNYERNETICGAAFTESTYSASNNDNKSSIAKKTSCVSLIDFRGKRRLHTNASFYTAIVGQKTKELLHDSIKYFSSTFKQMKNIDQILLIPLAIWIGSSEAFTFGIYTRSFITCTIGIQYVGLIMIVFGVTACLFSIFFGYIERYTGRPFCFILASVLCYSCYATMLVWKPKSSQSYVFYILAGLYGIASSIWDPIESALYGLLFTKNSEPAFCNMWLWQNIGYLIVYFYASELSVRFVPEKKMLKRILRNGYAGPYDTDIGFY</sequence>
<evidence type="ECO:0000256" key="3">
    <source>
        <dbReference type="ARBA" id="ARBA00022692"/>
    </source>
</evidence>
<accession>A0A8S2DQ20</accession>
<evidence type="ECO:0000313" key="10">
    <source>
        <dbReference type="Proteomes" id="UP000677228"/>
    </source>
</evidence>
<name>A0A8S2DQ20_9BILA</name>
<dbReference type="GO" id="GO:0016020">
    <property type="term" value="C:membrane"/>
    <property type="evidence" value="ECO:0007669"/>
    <property type="project" value="UniProtKB-SubCell"/>
</dbReference>
<dbReference type="PANTHER" id="PTHR19444">
    <property type="entry name" value="UNC-93 RELATED"/>
    <property type="match status" value="1"/>
</dbReference>
<dbReference type="SUPFAM" id="SSF103473">
    <property type="entry name" value="MFS general substrate transporter"/>
    <property type="match status" value="1"/>
</dbReference>
<evidence type="ECO:0000256" key="7">
    <source>
        <dbReference type="SAM" id="Phobius"/>
    </source>
</evidence>
<comment type="subcellular location">
    <subcellularLocation>
        <location evidence="1">Membrane</location>
        <topology evidence="1">Multi-pass membrane protein</topology>
    </subcellularLocation>
</comment>
<evidence type="ECO:0000256" key="2">
    <source>
        <dbReference type="ARBA" id="ARBA00009172"/>
    </source>
</evidence>
<reference evidence="8" key="1">
    <citation type="submission" date="2021-02" db="EMBL/GenBank/DDBJ databases">
        <authorList>
            <person name="Nowell W R."/>
        </authorList>
    </citation>
    <scope>NUCLEOTIDE SEQUENCE</scope>
</reference>
<dbReference type="Proteomes" id="UP000682733">
    <property type="component" value="Unassembled WGS sequence"/>
</dbReference>
<evidence type="ECO:0000256" key="6">
    <source>
        <dbReference type="SAM" id="MobiDB-lite"/>
    </source>
</evidence>
<proteinExistence type="inferred from homology"/>
<dbReference type="EMBL" id="CAJNOK010007033">
    <property type="protein sequence ID" value="CAF1022375.1"/>
    <property type="molecule type" value="Genomic_DNA"/>
</dbReference>
<feature type="transmembrane region" description="Helical" evidence="7">
    <location>
        <begin position="312"/>
        <end position="333"/>
    </location>
</feature>
<evidence type="ECO:0008006" key="11">
    <source>
        <dbReference type="Google" id="ProtNLM"/>
    </source>
</evidence>
<keyword evidence="3 7" id="KW-0812">Transmembrane</keyword>
<feature type="transmembrane region" description="Helical" evidence="7">
    <location>
        <begin position="279"/>
        <end position="300"/>
    </location>
</feature>